<feature type="compositionally biased region" description="Polar residues" evidence="2">
    <location>
        <begin position="200"/>
        <end position="220"/>
    </location>
</feature>
<gene>
    <name evidence="3" type="ORF">TVAG_299460</name>
</gene>
<organism evidence="3 4">
    <name type="scientific">Trichomonas vaginalis (strain ATCC PRA-98 / G3)</name>
    <dbReference type="NCBI Taxonomy" id="412133"/>
    <lineage>
        <taxon>Eukaryota</taxon>
        <taxon>Metamonada</taxon>
        <taxon>Parabasalia</taxon>
        <taxon>Trichomonadida</taxon>
        <taxon>Trichomonadidae</taxon>
        <taxon>Trichomonas</taxon>
    </lineage>
</organism>
<accession>A2EVS3</accession>
<keyword evidence="1" id="KW-0175">Coiled coil</keyword>
<dbReference type="KEGG" id="tva:4761125"/>
<feature type="coiled-coil region" evidence="1">
    <location>
        <begin position="155"/>
        <end position="192"/>
    </location>
</feature>
<feature type="compositionally biased region" description="Polar residues" evidence="2">
    <location>
        <begin position="318"/>
        <end position="329"/>
    </location>
</feature>
<evidence type="ECO:0000313" key="4">
    <source>
        <dbReference type="Proteomes" id="UP000001542"/>
    </source>
</evidence>
<dbReference type="InParanoid" id="A2EVS3"/>
<feature type="compositionally biased region" description="Low complexity" evidence="2">
    <location>
        <begin position="350"/>
        <end position="360"/>
    </location>
</feature>
<sequence>MSYKFKLELDNNSIDCSITIINEGEMKIEANDPINYQRWQGLIGVDYFNKLASKTVIRDPKGCAKIVKDSLELKIGCDIKLKYAKDFEQTETITDALLLIISINKYVNINLPFLLLPKPYSMQELVDIIKDLKKNQGSGLAAENKIIQKQLYEQAQAFFVEKQDLNNQIQKLQQENKDLKEELSKKEKLIRTLQEPIHTKAQTSTYTNRRSASPRSNSLVERQKQLERSRQNTTTHTRQISGPYKTKRSESANSRSSSARNSARNSARSSAAASRNNSVVNSRNSSRNNSVNSSRRNSAANSSNSSRNSSARSSRSSTPTHSRPSSRSGNIPFKRFDPTEWKRQKDSARRSASPARKSFY</sequence>
<dbReference type="SMR" id="A2EVS3"/>
<dbReference type="RefSeq" id="XP_001315506.1">
    <property type="nucleotide sequence ID" value="XM_001315471.1"/>
</dbReference>
<dbReference type="Proteomes" id="UP000001542">
    <property type="component" value="Unassembled WGS sequence"/>
</dbReference>
<dbReference type="EMBL" id="DS113510">
    <property type="protein sequence ID" value="EAY03283.1"/>
    <property type="molecule type" value="Genomic_DNA"/>
</dbReference>
<feature type="compositionally biased region" description="Polar residues" evidence="2">
    <location>
        <begin position="231"/>
        <end position="240"/>
    </location>
</feature>
<evidence type="ECO:0000256" key="1">
    <source>
        <dbReference type="SAM" id="Coils"/>
    </source>
</evidence>
<feature type="compositionally biased region" description="Basic and acidic residues" evidence="2">
    <location>
        <begin position="221"/>
        <end position="230"/>
    </location>
</feature>
<keyword evidence="4" id="KW-1185">Reference proteome</keyword>
<evidence type="ECO:0000313" key="3">
    <source>
        <dbReference type="EMBL" id="EAY03283.1"/>
    </source>
</evidence>
<dbReference type="AlphaFoldDB" id="A2EVS3"/>
<reference evidence="3" key="1">
    <citation type="submission" date="2006-10" db="EMBL/GenBank/DDBJ databases">
        <authorList>
            <person name="Amadeo P."/>
            <person name="Zhao Q."/>
            <person name="Wortman J."/>
            <person name="Fraser-Liggett C."/>
            <person name="Carlton J."/>
        </authorList>
    </citation>
    <scope>NUCLEOTIDE SEQUENCE</scope>
    <source>
        <strain evidence="3">G3</strain>
    </source>
</reference>
<feature type="region of interest" description="Disordered" evidence="2">
    <location>
        <begin position="194"/>
        <end position="360"/>
    </location>
</feature>
<proteinExistence type="predicted"/>
<evidence type="ECO:0000256" key="2">
    <source>
        <dbReference type="SAM" id="MobiDB-lite"/>
    </source>
</evidence>
<dbReference type="VEuPathDB" id="TrichDB:TVAG_299460"/>
<dbReference type="VEuPathDB" id="TrichDB:TVAGG3_0414160"/>
<feature type="compositionally biased region" description="Low complexity" evidence="2">
    <location>
        <begin position="251"/>
        <end position="317"/>
    </location>
</feature>
<protein>
    <submittedName>
        <fullName evidence="3">IE2 protein, putative</fullName>
    </submittedName>
</protein>
<name>A2EVS3_TRIV3</name>
<feature type="compositionally biased region" description="Basic and acidic residues" evidence="2">
    <location>
        <begin position="334"/>
        <end position="349"/>
    </location>
</feature>
<reference evidence="3" key="2">
    <citation type="journal article" date="2007" name="Science">
        <title>Draft genome sequence of the sexually transmitted pathogen Trichomonas vaginalis.</title>
        <authorList>
            <person name="Carlton J.M."/>
            <person name="Hirt R.P."/>
            <person name="Silva J.C."/>
            <person name="Delcher A.L."/>
            <person name="Schatz M."/>
            <person name="Zhao Q."/>
            <person name="Wortman J.R."/>
            <person name="Bidwell S.L."/>
            <person name="Alsmark U.C.M."/>
            <person name="Besteiro S."/>
            <person name="Sicheritz-Ponten T."/>
            <person name="Noel C.J."/>
            <person name="Dacks J.B."/>
            <person name="Foster P.G."/>
            <person name="Simillion C."/>
            <person name="Van de Peer Y."/>
            <person name="Miranda-Saavedra D."/>
            <person name="Barton G.J."/>
            <person name="Westrop G.D."/>
            <person name="Mueller S."/>
            <person name="Dessi D."/>
            <person name="Fiori P.L."/>
            <person name="Ren Q."/>
            <person name="Paulsen I."/>
            <person name="Zhang H."/>
            <person name="Bastida-Corcuera F.D."/>
            <person name="Simoes-Barbosa A."/>
            <person name="Brown M.T."/>
            <person name="Hayes R.D."/>
            <person name="Mukherjee M."/>
            <person name="Okumura C.Y."/>
            <person name="Schneider R."/>
            <person name="Smith A.J."/>
            <person name="Vanacova S."/>
            <person name="Villalvazo M."/>
            <person name="Haas B.J."/>
            <person name="Pertea M."/>
            <person name="Feldblyum T.V."/>
            <person name="Utterback T.R."/>
            <person name="Shu C.L."/>
            <person name="Osoegawa K."/>
            <person name="de Jong P.J."/>
            <person name="Hrdy I."/>
            <person name="Horvathova L."/>
            <person name="Zubacova Z."/>
            <person name="Dolezal P."/>
            <person name="Malik S.B."/>
            <person name="Logsdon J.M. Jr."/>
            <person name="Henze K."/>
            <person name="Gupta A."/>
            <person name="Wang C.C."/>
            <person name="Dunne R.L."/>
            <person name="Upcroft J.A."/>
            <person name="Upcroft P."/>
            <person name="White O."/>
            <person name="Salzberg S.L."/>
            <person name="Tang P."/>
            <person name="Chiu C.-H."/>
            <person name="Lee Y.-S."/>
            <person name="Embley T.M."/>
            <person name="Coombs G.H."/>
            <person name="Mottram J.C."/>
            <person name="Tachezy J."/>
            <person name="Fraser-Liggett C.M."/>
            <person name="Johnson P.J."/>
        </authorList>
    </citation>
    <scope>NUCLEOTIDE SEQUENCE [LARGE SCALE GENOMIC DNA]</scope>
    <source>
        <strain evidence="3">G3</strain>
    </source>
</reference>